<reference evidence="2" key="1">
    <citation type="submission" date="2015-10" db="EMBL/GenBank/DDBJ databases">
        <authorList>
            <person name="Gilbert D.G."/>
        </authorList>
    </citation>
    <scope>NUCLEOTIDE SEQUENCE</scope>
    <source>
        <strain evidence="2">Cfx-K</strain>
    </source>
</reference>
<dbReference type="EMBL" id="LN890657">
    <property type="protein sequence ID" value="CUS06455.1"/>
    <property type="molecule type" value="Genomic_DNA"/>
</dbReference>
<accession>A0A160T7Q1</accession>
<dbReference type="KEGG" id="pbf:CFX0092_P0055"/>
<keyword evidence="3" id="KW-1185">Reference proteome</keyword>
<reference evidence="2 3" key="2">
    <citation type="submission" date="2016-01" db="EMBL/GenBank/DDBJ databases">
        <authorList>
            <person name="Oliw E.H."/>
        </authorList>
    </citation>
    <scope>NUCLEOTIDE SEQUENCE [LARGE SCALE GENOMIC DNA]</scope>
    <source>
        <strain evidence="2 3">Cfx-K</strain>
        <plasmid evidence="3">Plasmid iii</plasmid>
    </source>
</reference>
<dbReference type="AlphaFoldDB" id="A0A160TAP5"/>
<dbReference type="Proteomes" id="UP000215027">
    <property type="component" value="Plasmid III"/>
</dbReference>
<evidence type="ECO:0000313" key="1">
    <source>
        <dbReference type="EMBL" id="CUS05378.2"/>
    </source>
</evidence>
<accession>A0A160TAP5</accession>
<evidence type="ECO:0000313" key="3">
    <source>
        <dbReference type="Proteomes" id="UP000215027"/>
    </source>
</evidence>
<organism evidence="2 3">
    <name type="scientific">Candidatus Promineifilum breve</name>
    <dbReference type="NCBI Taxonomy" id="1806508"/>
    <lineage>
        <taxon>Bacteria</taxon>
        <taxon>Bacillati</taxon>
        <taxon>Chloroflexota</taxon>
        <taxon>Ardenticatenia</taxon>
        <taxon>Candidatus Promineifilales</taxon>
        <taxon>Candidatus Promineifilaceae</taxon>
        <taxon>Candidatus Promineifilum</taxon>
    </lineage>
</organism>
<dbReference type="KEGG" id="pbf:CFX0092_A3500"/>
<geneLocation type="plasmid" evidence="3">
    <name>iii</name>
</geneLocation>
<geneLocation type="plasmid" evidence="2">
    <name>III</name>
</geneLocation>
<dbReference type="Proteomes" id="UP000215027">
    <property type="component" value="Chromosome I"/>
</dbReference>
<dbReference type="RefSeq" id="WP_095044601.1">
    <property type="nucleotide sequence ID" value="NZ_LN890655.1"/>
</dbReference>
<dbReference type="EMBL" id="LN890655">
    <property type="protein sequence ID" value="CUS05378.2"/>
    <property type="molecule type" value="Genomic_DNA"/>
</dbReference>
<keyword evidence="2" id="KW-0614">Plasmid</keyword>
<proteinExistence type="predicted"/>
<evidence type="ECO:0000313" key="2">
    <source>
        <dbReference type="EMBL" id="CUS06455.1"/>
    </source>
</evidence>
<name>A0A160TAP5_9CHLR</name>
<gene>
    <name evidence="1" type="ORF">CFX0092_A3500</name>
    <name evidence="2" type="ORF">CFX0092_P0055</name>
</gene>
<sequence length="80" mass="8629">MKTTSVTAHYERKLNTGDYSSVTLGAWATVEVEEGDSEHDALAHAMSLCREQVRESAAPFTKRAAINTSEQFAGLNVNGA</sequence>
<dbReference type="OrthoDB" id="487838at2"/>
<protein>
    <submittedName>
        <fullName evidence="2">Uncharacterized protein</fullName>
    </submittedName>
</protein>